<dbReference type="PROSITE" id="PS50878">
    <property type="entry name" value="RT_POL"/>
    <property type="match status" value="1"/>
</dbReference>
<dbReference type="AlphaFoldDB" id="A0A8X8ICL9"/>
<keyword evidence="2" id="KW-0808">Transferase</keyword>
<dbReference type="InterPro" id="IPR043502">
    <property type="entry name" value="DNA/RNA_pol_sf"/>
</dbReference>
<dbReference type="PANTHER" id="PTHR34047">
    <property type="entry name" value="NUCLEAR INTRON MATURASE 1, MITOCHONDRIAL-RELATED"/>
    <property type="match status" value="1"/>
</dbReference>
<keyword evidence="2" id="KW-0548">Nucleotidyltransferase</keyword>
<feature type="domain" description="Reverse transcriptase" evidence="1">
    <location>
        <begin position="66"/>
        <end position="317"/>
    </location>
</feature>
<evidence type="ECO:0000313" key="3">
    <source>
        <dbReference type="Proteomes" id="UP000825179"/>
    </source>
</evidence>
<evidence type="ECO:0000259" key="1">
    <source>
        <dbReference type="PROSITE" id="PS50878"/>
    </source>
</evidence>
<dbReference type="Pfam" id="PF00078">
    <property type="entry name" value="RVT_1"/>
    <property type="match status" value="1"/>
</dbReference>
<keyword evidence="2" id="KW-0695">RNA-directed DNA polymerase</keyword>
<dbReference type="InterPro" id="IPR051083">
    <property type="entry name" value="GrpII_Intron_Splice-Mob/Def"/>
</dbReference>
<gene>
    <name evidence="2" type="primary">ltrA</name>
    <name evidence="2" type="ORF">HUR95_07315</name>
</gene>
<keyword evidence="3" id="KW-1185">Reference proteome</keyword>
<sequence length="440" mass="51606">MTTKLERIAEKARQEPTLRFTSLVHHITKDRLWKCLQHIPKQSAPGIDGITQEEASKDFANWSAEMLRAVHRKGYKPPAVNRVWIPKPGKAEKRPLGVPCIADRALQRSTAEVLNAIYEQDFLDCSFGGRPGRGQHHALATLNEIINGKKVSWVLEADLKHFFGSLDHQWMMTFVEHRIGDPRIVRLIQRWLKAGVMEDGEFYASKEGTPQGGSISVLLSNIYLHYVLDLWFEKAVKPRLKGEAYLIRYIDDFIVCFQYRADANRFHEALKKRLHKFKLELEPDKTRLIEFGRFASRQAKAEGKKKPETLYFLGFTHFCTRNRKGNFMVGRKTEKKRLRRSIGKIQTTLRLIRHWPIPEQVEKINQMLRGHYNYYGMAGNLKSLYKVYQATDKYWHKMLCSRSRKGYVTWERYAQIKSWFPIVRPRISIPYKELKLYVIL</sequence>
<dbReference type="CDD" id="cd01651">
    <property type="entry name" value="RT_G2_intron"/>
    <property type="match status" value="1"/>
</dbReference>
<reference evidence="2 3" key="1">
    <citation type="journal article" date="2020" name="Extremophiles">
        <title>Genomic analysis of Caldalkalibacillus thermarum TA2.A1 reveals aerobic alkaliphilic metabolism and evolutionary hallmarks linking alkaliphilic bacteria and plant life.</title>
        <authorList>
            <person name="de Jong S.I."/>
            <person name="van den Broek M.A."/>
            <person name="Merkel A.Y."/>
            <person name="de la Torre Cortes P."/>
            <person name="Kalamorz F."/>
            <person name="Cook G.M."/>
            <person name="van Loosdrecht M.C.M."/>
            <person name="McMillan D.G.G."/>
        </authorList>
    </citation>
    <scope>NUCLEOTIDE SEQUENCE [LARGE SCALE GENOMIC DNA]</scope>
    <source>
        <strain evidence="2 3">TA2.A1</strain>
    </source>
</reference>
<dbReference type="Proteomes" id="UP000825179">
    <property type="component" value="Chromosome"/>
</dbReference>
<organism evidence="2 3">
    <name type="scientific">Caldalkalibacillus thermarum (strain TA2.A1)</name>
    <dbReference type="NCBI Taxonomy" id="986075"/>
    <lineage>
        <taxon>Bacteria</taxon>
        <taxon>Bacillati</taxon>
        <taxon>Bacillota</taxon>
        <taxon>Bacilli</taxon>
        <taxon>Bacillales</taxon>
        <taxon>Bacillaceae</taxon>
        <taxon>Caldalkalibacillus</taxon>
    </lineage>
</organism>
<dbReference type="EMBL" id="CP082237">
    <property type="protein sequence ID" value="QZT35030.1"/>
    <property type="molecule type" value="Genomic_DNA"/>
</dbReference>
<dbReference type="PANTHER" id="PTHR34047:SF8">
    <property type="entry name" value="PROTEIN YKFC"/>
    <property type="match status" value="1"/>
</dbReference>
<dbReference type="SUPFAM" id="SSF56672">
    <property type="entry name" value="DNA/RNA polymerases"/>
    <property type="match status" value="1"/>
</dbReference>
<dbReference type="InterPro" id="IPR030931">
    <property type="entry name" value="Group_II_RT_mat"/>
</dbReference>
<evidence type="ECO:0000313" key="2">
    <source>
        <dbReference type="EMBL" id="QZT35030.1"/>
    </source>
</evidence>
<proteinExistence type="predicted"/>
<dbReference type="NCBIfam" id="TIGR04416">
    <property type="entry name" value="group_II_RT_mat"/>
    <property type="match status" value="1"/>
</dbReference>
<name>A0A8X8ICL9_CALTT</name>
<dbReference type="KEGG" id="cthu:HUR95_07315"/>
<dbReference type="InterPro" id="IPR000477">
    <property type="entry name" value="RT_dom"/>
</dbReference>
<accession>A0A8X8ICL9</accession>
<protein>
    <submittedName>
        <fullName evidence="2">Group II intron reverse transcriptase/maturase</fullName>
        <ecNumber evidence="2">2.7.7.49</ecNumber>
    </submittedName>
</protein>
<dbReference type="EC" id="2.7.7.49" evidence="2"/>
<dbReference type="GO" id="GO:0003964">
    <property type="term" value="F:RNA-directed DNA polymerase activity"/>
    <property type="evidence" value="ECO:0007669"/>
    <property type="project" value="UniProtKB-KW"/>
</dbReference>